<feature type="compositionally biased region" description="Low complexity" evidence="10">
    <location>
        <begin position="421"/>
        <end position="436"/>
    </location>
</feature>
<protein>
    <recommendedName>
        <fullName evidence="4">RING-type E3 ubiquitin transferase</fullName>
        <ecNumber evidence="4">2.3.2.27</ecNumber>
    </recommendedName>
</protein>
<keyword evidence="6" id="KW-0677">Repeat</keyword>
<dbReference type="SMART" id="SM00185">
    <property type="entry name" value="ARM"/>
    <property type="match status" value="5"/>
</dbReference>
<keyword evidence="13" id="KW-1185">Reference proteome</keyword>
<evidence type="ECO:0000256" key="1">
    <source>
        <dbReference type="ARBA" id="ARBA00000900"/>
    </source>
</evidence>
<dbReference type="FunFam" id="1.25.10.10:FF:000082">
    <property type="entry name" value="RING-type E3 ubiquitin transferase"/>
    <property type="match status" value="1"/>
</dbReference>
<dbReference type="InterPro" id="IPR003613">
    <property type="entry name" value="Ubox_domain"/>
</dbReference>
<proteinExistence type="predicted"/>
<dbReference type="Gene3D" id="3.30.40.10">
    <property type="entry name" value="Zinc/RING finger domain, C3HC4 (zinc finger)"/>
    <property type="match status" value="1"/>
</dbReference>
<comment type="pathway">
    <text evidence="3">Protein modification; protein ubiquitination.</text>
</comment>
<feature type="region of interest" description="Disordered" evidence="10">
    <location>
        <begin position="828"/>
        <end position="851"/>
    </location>
</feature>
<feature type="compositionally biased region" description="Low complexity" evidence="10">
    <location>
        <begin position="376"/>
        <end position="386"/>
    </location>
</feature>
<evidence type="ECO:0000256" key="7">
    <source>
        <dbReference type="ARBA" id="ARBA00022786"/>
    </source>
</evidence>
<dbReference type="EC" id="2.3.2.27" evidence="4"/>
<feature type="repeat" description="ARM" evidence="8">
    <location>
        <begin position="1046"/>
        <end position="1087"/>
    </location>
</feature>
<evidence type="ECO:0000256" key="8">
    <source>
        <dbReference type="PROSITE-ProRule" id="PRU00259"/>
    </source>
</evidence>
<dbReference type="PANTHER" id="PTHR23315:SF278">
    <property type="entry name" value="U-BOX DOMAIN-CONTAINING PROTEIN 3"/>
    <property type="match status" value="1"/>
</dbReference>
<dbReference type="Gene3D" id="1.25.10.10">
    <property type="entry name" value="Leucine-rich Repeat Variant"/>
    <property type="match status" value="1"/>
</dbReference>
<dbReference type="Gramene" id="Psat3g052040.1">
    <property type="protein sequence ID" value="Psat3g052040.1.cds"/>
    <property type="gene ID" value="Psat3g052040"/>
</dbReference>
<dbReference type="Pfam" id="PF25240">
    <property type="entry name" value="PUB2_N"/>
    <property type="match status" value="1"/>
</dbReference>
<evidence type="ECO:0000259" key="11">
    <source>
        <dbReference type="PROSITE" id="PS51698"/>
    </source>
</evidence>
<keyword evidence="7" id="KW-0833">Ubl conjugation pathway</keyword>
<sequence length="1168" mass="129887">MNGKPFTTYLLSISHKNQFQLISICFRIMHLDQMDLASAKCVINSISRFIHLVSCQTVKPAPLQKNCTNMVSVLRCLKPVLDDVFDYKIPLDENLYRECEELDRQVNQAREFIENWSPKTSRVHNVLQSGELLIMLQDTSLRICHIIDRFHKLTSSTSVLNNLQHHMQELKCLKKESTSVYIEEVLRNQKNNTKPSYECQRKIIELLNLMSNQELLKESIAVEKERLNAEVNKTKGELDEINQIANLVCSLRDYAMKTKCPEVKSDVSVPSYFRCPLSLELMLDPVIVASGQTYQRQSIQTWLDSGLNVCPKTHQRLNHAILIPNYTVKAMIASWCEENNVELPHNSKQSNSTQSSPPTDYLLHQDLNRACSFGSSHSSNFNSKSSLQTGNAFEQPKGDDSSRLSGEGETEMFERQSHAPSCSHSRSESFSSSISSTDYVPSVSKKVVEISNKHPNVMLSGEINNNVYPASPANEKVANFPTVSQEQFQSPGSKKATTPGISNKHQNVQEKHQNVPTVSGIPNKHHNVLLSGEINHNVPASPAYKEFGNFPTVSQEQFQSPVSKNAKTPGISDKHQNVQEKHQNVPGVSGMSNKQQNVQEKQENVQKHQNVPTVSGISNMHQNVQEKHQNISTVSGISNKHQNMQEKLENVPRMSGISNKHQNVQEKQENVQEKQENVPTVSGMSNKHQNMLLSGEINNNVFLASHANKEVENFPTVSREQFQSPGSENAAIPGVSNKHQNMLEKHQNVPTVSGISNKQQNVQEKHQNVPTVSGISNKHQNVQEKHQNVPTVSGISNKHQNVLLSGDINNNVFPASPEYKEFGNFPTASREQFQSPGSKYRTTENENKYNNNNDFVFTSHSSSEDDARPVSTSESDKLTTAHVGQLIEYLQSQSKETQASAAEELRLLTKHNMENRIIVGKCGAIMHLLPLLYSDMKIIQEHAVTAILNLSINEDNKTLIMEAGAIEPLIHVLKNGNNGAKENSAATLFSLSVPENSKMKIGRSGAVKALVELLASGTLRGKKDAATALFNLSIFHENKARIVQAGAVKFLVKLLDPADGMVDKAVALLANLSTIPEGRIEIVRERAIPLLVELVESGSHRGKENAASIVLQLSLHSPKFCTFILQEGAVPPIVALSQFGTPRAKEKAQQLLSHFRSQREAANGRGKS</sequence>
<dbReference type="InterPro" id="IPR058678">
    <property type="entry name" value="ARM_PUB"/>
</dbReference>
<dbReference type="SUPFAM" id="SSF48371">
    <property type="entry name" value="ARM repeat"/>
    <property type="match status" value="1"/>
</dbReference>
<dbReference type="InterPro" id="IPR011989">
    <property type="entry name" value="ARM-like"/>
</dbReference>
<dbReference type="SMART" id="SM00504">
    <property type="entry name" value="Ubox"/>
    <property type="match status" value="1"/>
</dbReference>
<feature type="compositionally biased region" description="Polar residues" evidence="10">
    <location>
        <begin position="828"/>
        <end position="837"/>
    </location>
</feature>
<evidence type="ECO:0000256" key="4">
    <source>
        <dbReference type="ARBA" id="ARBA00012483"/>
    </source>
</evidence>
<accession>A0A9D4XUP3</accession>
<name>A0A9D4XUP3_PEA</name>
<comment type="caution">
    <text evidence="12">The sequence shown here is derived from an EMBL/GenBank/DDBJ whole genome shotgun (WGS) entry which is preliminary data.</text>
</comment>
<dbReference type="FunFam" id="3.30.40.10:FF:000442">
    <property type="entry name" value="RING-type E3 ubiquitin transferase"/>
    <property type="match status" value="1"/>
</dbReference>
<dbReference type="OrthoDB" id="7537227at2759"/>
<comment type="catalytic activity">
    <reaction evidence="1">
        <text>S-ubiquitinyl-[E2 ubiquitin-conjugating enzyme]-L-cysteine + [acceptor protein]-L-lysine = [E2 ubiquitin-conjugating enzyme]-L-cysteine + N(6)-ubiquitinyl-[acceptor protein]-L-lysine.</text>
        <dbReference type="EC" id="2.3.2.27"/>
    </reaction>
</comment>
<dbReference type="Pfam" id="PF04564">
    <property type="entry name" value="U-box"/>
    <property type="match status" value="1"/>
</dbReference>
<feature type="repeat" description="ARM" evidence="8">
    <location>
        <begin position="1005"/>
        <end position="1047"/>
    </location>
</feature>
<dbReference type="Gramene" id="Psat03G0203700-T1">
    <property type="protein sequence ID" value="KAI5426454.1"/>
    <property type="gene ID" value="KIW84_032037"/>
</dbReference>
<feature type="region of interest" description="Disordered" evidence="10">
    <location>
        <begin position="376"/>
        <end position="437"/>
    </location>
</feature>
<evidence type="ECO:0000256" key="2">
    <source>
        <dbReference type="ARBA" id="ARBA00003861"/>
    </source>
</evidence>
<reference evidence="12 13" key="1">
    <citation type="journal article" date="2022" name="Nat. Genet.">
        <title>Improved pea reference genome and pan-genome highlight genomic features and evolutionary characteristics.</title>
        <authorList>
            <person name="Yang T."/>
            <person name="Liu R."/>
            <person name="Luo Y."/>
            <person name="Hu S."/>
            <person name="Wang D."/>
            <person name="Wang C."/>
            <person name="Pandey M.K."/>
            <person name="Ge S."/>
            <person name="Xu Q."/>
            <person name="Li N."/>
            <person name="Li G."/>
            <person name="Huang Y."/>
            <person name="Saxena R.K."/>
            <person name="Ji Y."/>
            <person name="Li M."/>
            <person name="Yan X."/>
            <person name="He Y."/>
            <person name="Liu Y."/>
            <person name="Wang X."/>
            <person name="Xiang C."/>
            <person name="Varshney R.K."/>
            <person name="Ding H."/>
            <person name="Gao S."/>
            <person name="Zong X."/>
        </authorList>
    </citation>
    <scope>NUCLEOTIDE SEQUENCE [LARGE SCALE GENOMIC DNA]</scope>
    <source>
        <strain evidence="12 13">cv. Zhongwan 6</strain>
    </source>
</reference>
<keyword evidence="9" id="KW-0175">Coiled coil</keyword>
<dbReference type="PROSITE" id="PS51698">
    <property type="entry name" value="U_BOX"/>
    <property type="match status" value="1"/>
</dbReference>
<dbReference type="InterPro" id="IPR016024">
    <property type="entry name" value="ARM-type_fold"/>
</dbReference>
<dbReference type="Proteomes" id="UP001058974">
    <property type="component" value="Chromosome 3"/>
</dbReference>
<evidence type="ECO:0000313" key="13">
    <source>
        <dbReference type="Proteomes" id="UP001058974"/>
    </source>
</evidence>
<dbReference type="EMBL" id="JAMSHJ010000003">
    <property type="protein sequence ID" value="KAI5426454.1"/>
    <property type="molecule type" value="Genomic_DNA"/>
</dbReference>
<dbReference type="Pfam" id="PF25598">
    <property type="entry name" value="ARM_PUB"/>
    <property type="match status" value="1"/>
</dbReference>
<feature type="coiled-coil region" evidence="9">
    <location>
        <begin position="217"/>
        <end position="244"/>
    </location>
</feature>
<dbReference type="SUPFAM" id="SSF57850">
    <property type="entry name" value="RING/U-box"/>
    <property type="match status" value="1"/>
</dbReference>
<evidence type="ECO:0000256" key="9">
    <source>
        <dbReference type="SAM" id="Coils"/>
    </source>
</evidence>
<keyword evidence="5" id="KW-0808">Transferase</keyword>
<dbReference type="InterPro" id="IPR013083">
    <property type="entry name" value="Znf_RING/FYVE/PHD"/>
</dbReference>
<feature type="domain" description="U-box" evidence="11">
    <location>
        <begin position="268"/>
        <end position="342"/>
    </location>
</feature>
<dbReference type="InterPro" id="IPR045210">
    <property type="entry name" value="RING-Ubox_PUB"/>
</dbReference>
<evidence type="ECO:0000256" key="5">
    <source>
        <dbReference type="ARBA" id="ARBA00022679"/>
    </source>
</evidence>
<dbReference type="GO" id="GO:0016567">
    <property type="term" value="P:protein ubiquitination"/>
    <property type="evidence" value="ECO:0007669"/>
    <property type="project" value="InterPro"/>
</dbReference>
<organism evidence="12 13">
    <name type="scientific">Pisum sativum</name>
    <name type="common">Garden pea</name>
    <name type="synonym">Lathyrus oleraceus</name>
    <dbReference type="NCBI Taxonomy" id="3888"/>
    <lineage>
        <taxon>Eukaryota</taxon>
        <taxon>Viridiplantae</taxon>
        <taxon>Streptophyta</taxon>
        <taxon>Embryophyta</taxon>
        <taxon>Tracheophyta</taxon>
        <taxon>Spermatophyta</taxon>
        <taxon>Magnoliopsida</taxon>
        <taxon>eudicotyledons</taxon>
        <taxon>Gunneridae</taxon>
        <taxon>Pentapetalae</taxon>
        <taxon>rosids</taxon>
        <taxon>fabids</taxon>
        <taxon>Fabales</taxon>
        <taxon>Fabaceae</taxon>
        <taxon>Papilionoideae</taxon>
        <taxon>50 kb inversion clade</taxon>
        <taxon>NPAAA clade</taxon>
        <taxon>Hologalegina</taxon>
        <taxon>IRL clade</taxon>
        <taxon>Fabeae</taxon>
        <taxon>Lathyrus</taxon>
    </lineage>
</organism>
<evidence type="ECO:0000256" key="6">
    <source>
        <dbReference type="ARBA" id="ARBA00022737"/>
    </source>
</evidence>
<dbReference type="AlphaFoldDB" id="A0A9D4XUP3"/>
<evidence type="ECO:0000313" key="12">
    <source>
        <dbReference type="EMBL" id="KAI5426454.1"/>
    </source>
</evidence>
<evidence type="ECO:0000256" key="10">
    <source>
        <dbReference type="SAM" id="MobiDB-lite"/>
    </source>
</evidence>
<dbReference type="InterPro" id="IPR057314">
    <property type="entry name" value="PUB2-4-like_N"/>
</dbReference>
<dbReference type="InterPro" id="IPR000225">
    <property type="entry name" value="Armadillo"/>
</dbReference>
<dbReference type="CDD" id="cd16664">
    <property type="entry name" value="RING-Ubox_PUB"/>
    <property type="match status" value="1"/>
</dbReference>
<dbReference type="PANTHER" id="PTHR23315">
    <property type="entry name" value="U BOX DOMAIN-CONTAINING"/>
    <property type="match status" value="1"/>
</dbReference>
<gene>
    <name evidence="12" type="ORF">KIW84_032037</name>
</gene>
<feature type="repeat" description="ARM" evidence="8">
    <location>
        <begin position="923"/>
        <end position="965"/>
    </location>
</feature>
<dbReference type="PROSITE" id="PS50176">
    <property type="entry name" value="ARM_REPEAT"/>
    <property type="match status" value="3"/>
</dbReference>
<evidence type="ECO:0000256" key="3">
    <source>
        <dbReference type="ARBA" id="ARBA00004906"/>
    </source>
</evidence>
<comment type="function">
    <text evidence="2">Functions as an E3 ubiquitin ligase.</text>
</comment>
<dbReference type="GO" id="GO:0061630">
    <property type="term" value="F:ubiquitin protein ligase activity"/>
    <property type="evidence" value="ECO:0007669"/>
    <property type="project" value="UniProtKB-EC"/>
</dbReference>